<sequence length="40" mass="4369">MVWGLASEDQDIVGVKEPMPLGVLIEVQVPAGTFFQALPW</sequence>
<organism evidence="1 2">
    <name type="scientific">Hylemonella gracilis ATCC 19624</name>
    <dbReference type="NCBI Taxonomy" id="887062"/>
    <lineage>
        <taxon>Bacteria</taxon>
        <taxon>Pseudomonadati</taxon>
        <taxon>Pseudomonadota</taxon>
        <taxon>Betaproteobacteria</taxon>
        <taxon>Burkholderiales</taxon>
        <taxon>Comamonadaceae</taxon>
        <taxon>Hylemonella</taxon>
    </lineage>
</organism>
<accession>F3KW80</accession>
<protein>
    <submittedName>
        <fullName evidence="1">Uncharacterized protein</fullName>
    </submittedName>
</protein>
<comment type="caution">
    <text evidence="1">The sequence shown here is derived from an EMBL/GenBank/DDBJ whole genome shotgun (WGS) entry which is preliminary data.</text>
</comment>
<proteinExistence type="predicted"/>
<dbReference type="Proteomes" id="UP000016368">
    <property type="component" value="Unassembled WGS sequence"/>
</dbReference>
<evidence type="ECO:0000313" key="1">
    <source>
        <dbReference type="EMBL" id="EGI75953.1"/>
    </source>
</evidence>
<reference evidence="1 2" key="1">
    <citation type="journal article" date="2011" name="EMBO J.">
        <title>Structural diversity of bacterial flagellar motors.</title>
        <authorList>
            <person name="Chen S."/>
            <person name="Beeby M."/>
            <person name="Murphy G.E."/>
            <person name="Leadbetter J.R."/>
            <person name="Hendrixson D.R."/>
            <person name="Briegel A."/>
            <person name="Li Z."/>
            <person name="Shi J."/>
            <person name="Tocheva E.I."/>
            <person name="Muller A."/>
            <person name="Dobro M.J."/>
            <person name="Jensen G.J."/>
        </authorList>
    </citation>
    <scope>NUCLEOTIDE SEQUENCE [LARGE SCALE GENOMIC DNA]</scope>
    <source>
        <strain evidence="1 2">ATCC 19624</strain>
    </source>
</reference>
<name>F3KW80_9BURK</name>
<keyword evidence="2" id="KW-1185">Reference proteome</keyword>
<evidence type="ECO:0000313" key="2">
    <source>
        <dbReference type="Proteomes" id="UP000016368"/>
    </source>
</evidence>
<gene>
    <name evidence="1" type="ORF">HGR_13589</name>
</gene>
<dbReference type="AlphaFoldDB" id="F3KW80"/>
<dbReference type="EMBL" id="AEGR01000084">
    <property type="protein sequence ID" value="EGI75953.1"/>
    <property type="molecule type" value="Genomic_DNA"/>
</dbReference>